<dbReference type="Pfam" id="PF03446">
    <property type="entry name" value="NAD_binding_2"/>
    <property type="match status" value="1"/>
</dbReference>
<dbReference type="Gene3D" id="3.40.50.720">
    <property type="entry name" value="NAD(P)-binding Rossmann-like Domain"/>
    <property type="match status" value="1"/>
</dbReference>
<keyword evidence="2" id="KW-0560">Oxidoreductase</keyword>
<dbReference type="InterPro" id="IPR015815">
    <property type="entry name" value="HIBADH-related"/>
</dbReference>
<comment type="similarity">
    <text evidence="1">Belongs to the HIBADH-related family.</text>
</comment>
<evidence type="ECO:0000256" key="2">
    <source>
        <dbReference type="ARBA" id="ARBA00023002"/>
    </source>
</evidence>
<dbReference type="PIRSF" id="PIRSF000103">
    <property type="entry name" value="HIBADH"/>
    <property type="match status" value="1"/>
</dbReference>
<accession>A0ABS1H6Q1</accession>
<dbReference type="Pfam" id="PF14833">
    <property type="entry name" value="NAD_binding_11"/>
    <property type="match status" value="1"/>
</dbReference>
<dbReference type="Gene3D" id="1.10.1040.10">
    <property type="entry name" value="N-(1-d-carboxylethyl)-l-norvaline Dehydrogenase, domain 2"/>
    <property type="match status" value="1"/>
</dbReference>
<evidence type="ECO:0000259" key="5">
    <source>
        <dbReference type="Pfam" id="PF14833"/>
    </source>
</evidence>
<dbReference type="SUPFAM" id="SSF48179">
    <property type="entry name" value="6-phosphogluconate dehydrogenase C-terminal domain-like"/>
    <property type="match status" value="1"/>
</dbReference>
<evidence type="ECO:0000259" key="4">
    <source>
        <dbReference type="Pfam" id="PF03446"/>
    </source>
</evidence>
<dbReference type="PANTHER" id="PTHR43060:SF15">
    <property type="entry name" value="3-HYDROXYISOBUTYRATE DEHYDROGENASE-LIKE 1, MITOCHONDRIAL-RELATED"/>
    <property type="match status" value="1"/>
</dbReference>
<dbReference type="InterPro" id="IPR008927">
    <property type="entry name" value="6-PGluconate_DH-like_C_sf"/>
</dbReference>
<dbReference type="SUPFAM" id="SSF51735">
    <property type="entry name" value="NAD(P)-binding Rossmann-fold domains"/>
    <property type="match status" value="1"/>
</dbReference>
<evidence type="ECO:0000313" key="6">
    <source>
        <dbReference type="EMBL" id="MBK3495094.1"/>
    </source>
</evidence>
<keyword evidence="3" id="KW-0520">NAD</keyword>
<sequence length="304" mass="32379">MLKVGVIGCGAMGKGIVKNFVKAGYEVFVFDPNPQVIPWIKEIGAVFSGTLKDIAEAVDIMVSSLPTTDIVRQSYIGENGVFNSLKKGSIIIDMSTTDAETAIDLAKVAEELGLLFYDCPVSGGPAGADSGTLTIMVGGNIQEYEKVLPILEVVGEEVFYIGESGAGQITKLCHNMVVASTIVSLGEALIVAKKAGVEPEKVAEVFAKGTANRVLNVFGENILNNQYDNVLFSLNHMHKDIWLYTKTAISEEVPSFIGSTVFQLYESAKATGKGNLDATAVCQILEELASTAVSSGYSKVIHEK</sequence>
<feature type="domain" description="3-hydroxyisobutyrate dehydrogenase-like NAD-binding" evidence="5">
    <location>
        <begin position="165"/>
        <end position="284"/>
    </location>
</feature>
<gene>
    <name evidence="6" type="ORF">JFL43_09540</name>
</gene>
<dbReference type="EMBL" id="JAEOAH010000009">
    <property type="protein sequence ID" value="MBK3495094.1"/>
    <property type="molecule type" value="Genomic_DNA"/>
</dbReference>
<dbReference type="Proteomes" id="UP000618943">
    <property type="component" value="Unassembled WGS sequence"/>
</dbReference>
<name>A0ABS1H6Q1_9BACL</name>
<dbReference type="PANTHER" id="PTHR43060">
    <property type="entry name" value="3-HYDROXYISOBUTYRATE DEHYDROGENASE-LIKE 1, MITOCHONDRIAL-RELATED"/>
    <property type="match status" value="1"/>
</dbReference>
<comment type="caution">
    <text evidence="6">The sequence shown here is derived from an EMBL/GenBank/DDBJ whole genome shotgun (WGS) entry which is preliminary data.</text>
</comment>
<dbReference type="InterPro" id="IPR006115">
    <property type="entry name" value="6PGDH_NADP-bd"/>
</dbReference>
<keyword evidence="7" id="KW-1185">Reference proteome</keyword>
<dbReference type="InterPro" id="IPR013328">
    <property type="entry name" value="6PGD_dom2"/>
</dbReference>
<evidence type="ECO:0000256" key="1">
    <source>
        <dbReference type="ARBA" id="ARBA00009080"/>
    </source>
</evidence>
<evidence type="ECO:0000313" key="7">
    <source>
        <dbReference type="Proteomes" id="UP000618943"/>
    </source>
</evidence>
<dbReference type="InterPro" id="IPR036291">
    <property type="entry name" value="NAD(P)-bd_dom_sf"/>
</dbReference>
<reference evidence="6 7" key="1">
    <citation type="submission" date="2020-12" db="EMBL/GenBank/DDBJ databases">
        <title>YIM B01967 draft genome.</title>
        <authorList>
            <person name="Yan X."/>
        </authorList>
    </citation>
    <scope>NUCLEOTIDE SEQUENCE [LARGE SCALE GENOMIC DNA]</scope>
    <source>
        <strain evidence="6 7">YIM B01967</strain>
    </source>
</reference>
<protein>
    <submittedName>
        <fullName evidence="6">NAD(P)-dependent oxidoreductase</fullName>
    </submittedName>
</protein>
<evidence type="ECO:0000256" key="3">
    <source>
        <dbReference type="ARBA" id="ARBA00023027"/>
    </source>
</evidence>
<organism evidence="6 7">
    <name type="scientific">Viridibacillus soli</name>
    <dbReference type="NCBI Taxonomy" id="2798301"/>
    <lineage>
        <taxon>Bacteria</taxon>
        <taxon>Bacillati</taxon>
        <taxon>Bacillota</taxon>
        <taxon>Bacilli</taxon>
        <taxon>Bacillales</taxon>
        <taxon>Caryophanaceae</taxon>
        <taxon>Viridibacillus</taxon>
    </lineage>
</organism>
<feature type="domain" description="6-phosphogluconate dehydrogenase NADP-binding" evidence="4">
    <location>
        <begin position="3"/>
        <end position="162"/>
    </location>
</feature>
<dbReference type="InterPro" id="IPR029154">
    <property type="entry name" value="HIBADH-like_NADP-bd"/>
</dbReference>
<proteinExistence type="inferred from homology"/>